<reference evidence="2 3" key="1">
    <citation type="journal article" date="2018" name="Nat. Ecol. Evol.">
        <title>Pezizomycetes genomes reveal the molecular basis of ectomycorrhizal truffle lifestyle.</title>
        <authorList>
            <person name="Murat C."/>
            <person name="Payen T."/>
            <person name="Noel B."/>
            <person name="Kuo A."/>
            <person name="Morin E."/>
            <person name="Chen J."/>
            <person name="Kohler A."/>
            <person name="Krizsan K."/>
            <person name="Balestrini R."/>
            <person name="Da Silva C."/>
            <person name="Montanini B."/>
            <person name="Hainaut M."/>
            <person name="Levati E."/>
            <person name="Barry K.W."/>
            <person name="Belfiori B."/>
            <person name="Cichocki N."/>
            <person name="Clum A."/>
            <person name="Dockter R.B."/>
            <person name="Fauchery L."/>
            <person name="Guy J."/>
            <person name="Iotti M."/>
            <person name="Le Tacon F."/>
            <person name="Lindquist E.A."/>
            <person name="Lipzen A."/>
            <person name="Malagnac F."/>
            <person name="Mello A."/>
            <person name="Molinier V."/>
            <person name="Miyauchi S."/>
            <person name="Poulain J."/>
            <person name="Riccioni C."/>
            <person name="Rubini A."/>
            <person name="Sitrit Y."/>
            <person name="Splivallo R."/>
            <person name="Traeger S."/>
            <person name="Wang M."/>
            <person name="Zifcakova L."/>
            <person name="Wipf D."/>
            <person name="Zambonelli A."/>
            <person name="Paolocci F."/>
            <person name="Nowrousian M."/>
            <person name="Ottonello S."/>
            <person name="Baldrian P."/>
            <person name="Spatafora J.W."/>
            <person name="Henrissat B."/>
            <person name="Nagy L.G."/>
            <person name="Aury J.M."/>
            <person name="Wincker P."/>
            <person name="Grigoriev I.V."/>
            <person name="Bonfante P."/>
            <person name="Martin F.M."/>
        </authorList>
    </citation>
    <scope>NUCLEOTIDE SEQUENCE [LARGE SCALE GENOMIC DNA]</scope>
    <source>
        <strain evidence="2 3">ATCC MYA-4762</strain>
    </source>
</reference>
<evidence type="ECO:0000313" key="3">
    <source>
        <dbReference type="Proteomes" id="UP000267821"/>
    </source>
</evidence>
<organism evidence="2 3">
    <name type="scientific">Terfezia boudieri ATCC MYA-4762</name>
    <dbReference type="NCBI Taxonomy" id="1051890"/>
    <lineage>
        <taxon>Eukaryota</taxon>
        <taxon>Fungi</taxon>
        <taxon>Dikarya</taxon>
        <taxon>Ascomycota</taxon>
        <taxon>Pezizomycotina</taxon>
        <taxon>Pezizomycetes</taxon>
        <taxon>Pezizales</taxon>
        <taxon>Pezizaceae</taxon>
        <taxon>Terfezia</taxon>
    </lineage>
</organism>
<proteinExistence type="predicted"/>
<accession>A0A3N4L5M1</accession>
<feature type="region of interest" description="Disordered" evidence="1">
    <location>
        <begin position="247"/>
        <end position="353"/>
    </location>
</feature>
<feature type="compositionally biased region" description="Basic residues" evidence="1">
    <location>
        <begin position="122"/>
        <end position="149"/>
    </location>
</feature>
<feature type="compositionally biased region" description="Polar residues" evidence="1">
    <location>
        <begin position="475"/>
        <end position="494"/>
    </location>
</feature>
<feature type="region of interest" description="Disordered" evidence="1">
    <location>
        <begin position="1"/>
        <end position="41"/>
    </location>
</feature>
<evidence type="ECO:0000313" key="2">
    <source>
        <dbReference type="EMBL" id="RPB18204.1"/>
    </source>
</evidence>
<dbReference type="InParanoid" id="A0A3N4L5M1"/>
<feature type="region of interest" description="Disordered" evidence="1">
    <location>
        <begin position="426"/>
        <end position="528"/>
    </location>
</feature>
<name>A0A3N4L5M1_9PEZI</name>
<feature type="compositionally biased region" description="Pro residues" evidence="1">
    <location>
        <begin position="317"/>
        <end position="328"/>
    </location>
</feature>
<feature type="compositionally biased region" description="Pro residues" evidence="1">
    <location>
        <begin position="463"/>
        <end position="473"/>
    </location>
</feature>
<feature type="compositionally biased region" description="Polar residues" evidence="1">
    <location>
        <begin position="9"/>
        <end position="21"/>
    </location>
</feature>
<protein>
    <submittedName>
        <fullName evidence="2">Uncharacterized protein</fullName>
    </submittedName>
</protein>
<keyword evidence="3" id="KW-1185">Reference proteome</keyword>
<feature type="compositionally biased region" description="Polar residues" evidence="1">
    <location>
        <begin position="249"/>
        <end position="266"/>
    </location>
</feature>
<sequence length="549" mass="59727">MSGAEHVHQSSATAGPSNPQMQPAISTTSTPQSAAPSAGDSIAALTHVSSRMLEQLSAIESRLTSFESGSATPAQATPAQTAPAQTAPAQTAPAQTAPAQTAPAQTAPAQTAPAQTAPQRRQPQRRQPQRRQPQRRQPQRRQPQRRQPQRRQPQSRQAHWNQPQRAADERLVGSQQPEHLQTSGQHHEIALAAYNENIYTDLGGTTIATLSPAIEPFSLFLVLLLPRSHPNSPLTGHWSTIPREHPHQVDTTNQGICNSHTHTYTELPTMPGKGKRKDNPGKLDRVNPPLKTRIPVTDHPEPQHNRPNSEVPAPRHQQPPPPQPPSPKQPITTHEDPIMHDTSDADSDTDTEDPVTTAATVLLGKMYAQPAEKSTEKCTAYRAFWCLREVLKFINGDLEVFDEPHGRAARMFAHLLNQGGAAWVNNSMPVPPPKRDGATNTDPPHFPSSPAQADSSTQTIPPIASPTPKPKPPTNSVSTNTDPTPPVNSVSTNTDPPPTRTYAEAATTTTSPPTPRETNEYDSEDSDVEVLDILPFDIPRRKSVHKECP</sequence>
<dbReference type="AlphaFoldDB" id="A0A3N4L5M1"/>
<feature type="compositionally biased region" description="Low complexity" evidence="1">
    <location>
        <begin position="500"/>
        <end position="511"/>
    </location>
</feature>
<feature type="compositionally biased region" description="Low complexity" evidence="1">
    <location>
        <begin position="71"/>
        <end position="121"/>
    </location>
</feature>
<feature type="compositionally biased region" description="Polar residues" evidence="1">
    <location>
        <begin position="173"/>
        <end position="184"/>
    </location>
</feature>
<evidence type="ECO:0000256" key="1">
    <source>
        <dbReference type="SAM" id="MobiDB-lite"/>
    </source>
</evidence>
<gene>
    <name evidence="2" type="ORF">L211DRAFT_871889</name>
</gene>
<dbReference type="EMBL" id="ML121663">
    <property type="protein sequence ID" value="RPB18204.1"/>
    <property type="molecule type" value="Genomic_DNA"/>
</dbReference>
<feature type="compositionally biased region" description="Polar residues" evidence="1">
    <location>
        <begin position="449"/>
        <end position="458"/>
    </location>
</feature>
<feature type="region of interest" description="Disordered" evidence="1">
    <location>
        <begin position="64"/>
        <end position="184"/>
    </location>
</feature>
<feature type="compositionally biased region" description="Basic and acidic residues" evidence="1">
    <location>
        <begin position="333"/>
        <end position="343"/>
    </location>
</feature>
<dbReference type="Proteomes" id="UP000267821">
    <property type="component" value="Unassembled WGS sequence"/>
</dbReference>
<dbReference type="STRING" id="1051890.A0A3N4L5M1"/>
<feature type="compositionally biased region" description="Low complexity" evidence="1">
    <location>
        <begin position="22"/>
        <end position="38"/>
    </location>
</feature>
<feature type="compositionally biased region" description="Acidic residues" evidence="1">
    <location>
        <begin position="344"/>
        <end position="353"/>
    </location>
</feature>